<dbReference type="KEGG" id="kme:H0A61_02691"/>
<dbReference type="RefSeq" id="WP_206707597.1">
    <property type="nucleotide sequence ID" value="NZ_CP059066.1"/>
</dbReference>
<reference evidence="1" key="1">
    <citation type="submission" date="2020-07" db="EMBL/GenBank/DDBJ databases">
        <title>Koleobacter methoxysyntrophicus gen. nov., sp. nov., a novel anaerobic bacterium isolated from deep subsurface oil field and proposal of Koleobacterales ord. nov. in the phylum Firmicutes.</title>
        <authorList>
            <person name="Sakamoto S."/>
            <person name="Tamaki H."/>
        </authorList>
    </citation>
    <scope>NUCLEOTIDE SEQUENCE</scope>
    <source>
        <strain evidence="1">NRmbB1</strain>
    </source>
</reference>
<gene>
    <name evidence="1" type="ORF">H0A61_02691</name>
</gene>
<proteinExistence type="predicted"/>
<protein>
    <submittedName>
        <fullName evidence="1">Uncharacterized protein</fullName>
    </submittedName>
</protein>
<dbReference type="EMBL" id="CP059066">
    <property type="protein sequence ID" value="QSQ10290.1"/>
    <property type="molecule type" value="Genomic_DNA"/>
</dbReference>
<dbReference type="Proteomes" id="UP000662904">
    <property type="component" value="Chromosome"/>
</dbReference>
<name>A0A8A0RRX9_9FIRM</name>
<accession>A0A8A0RRX9</accession>
<evidence type="ECO:0000313" key="2">
    <source>
        <dbReference type="Proteomes" id="UP000662904"/>
    </source>
</evidence>
<sequence>MSKMPDRINIDKKDRNLYNELSKEIFEGKTRKEQFLFAMAFGFKNGVRRSLETKEGFFLIKDLQAEDYALLNAVAITTKGLIILSNKDEVFKIAEEYAHAGIKILVDEMKSSSFGTFNKKLEKDLFELYEEMGLGGSCNGKDSFN</sequence>
<organism evidence="1 2">
    <name type="scientific">Koleobacter methoxysyntrophicus</name>
    <dbReference type="NCBI Taxonomy" id="2751313"/>
    <lineage>
        <taxon>Bacteria</taxon>
        <taxon>Bacillati</taxon>
        <taxon>Bacillota</taxon>
        <taxon>Clostridia</taxon>
        <taxon>Koleobacterales</taxon>
        <taxon>Koleobacteraceae</taxon>
        <taxon>Koleobacter</taxon>
    </lineage>
</organism>
<evidence type="ECO:0000313" key="1">
    <source>
        <dbReference type="EMBL" id="QSQ10290.1"/>
    </source>
</evidence>
<dbReference type="AlphaFoldDB" id="A0A8A0RRX9"/>
<keyword evidence="2" id="KW-1185">Reference proteome</keyword>